<evidence type="ECO:0000313" key="3">
    <source>
        <dbReference type="Proteomes" id="UP000501891"/>
    </source>
</evidence>
<dbReference type="AlphaFoldDB" id="A0A858RC17"/>
<dbReference type="KEGG" id="acru:HHL28_16710"/>
<protein>
    <recommendedName>
        <fullName evidence="4">Outer membrane protein beta-barrel domain-containing protein</fullName>
    </recommendedName>
</protein>
<proteinExistence type="predicted"/>
<keyword evidence="1" id="KW-0732">Signal</keyword>
<dbReference type="EMBL" id="CP051775">
    <property type="protein sequence ID" value="QJE74486.1"/>
    <property type="molecule type" value="Genomic_DNA"/>
</dbReference>
<gene>
    <name evidence="2" type="ORF">HHL28_16710</name>
</gene>
<evidence type="ECO:0000256" key="1">
    <source>
        <dbReference type="SAM" id="SignalP"/>
    </source>
</evidence>
<sequence>MRSAFLALPVLAVSLAAAAPAQAASVGASVSTNGVGIDAGVSVTPFFGIRVDGATLSFDHSFGVDDIDYDADVQLKSLGGIVDFYPFPLVGFRVSAGARLNWNEADVTASPNGPRQIGGRTYTPAQIGSLEGNVEFDRLAPYAGIGWTSGFFGTGLQFIGDLGVLYQGSPKVSLRATGGLAADPVFAADLERERQELEDDVEDFKWYPVIKIGVMYKF</sequence>
<evidence type="ECO:0000313" key="2">
    <source>
        <dbReference type="EMBL" id="QJE74486.1"/>
    </source>
</evidence>
<evidence type="ECO:0008006" key="4">
    <source>
        <dbReference type="Google" id="ProtNLM"/>
    </source>
</evidence>
<organism evidence="2 3">
    <name type="scientific">Aerophototrophica crusticola</name>
    <dbReference type="NCBI Taxonomy" id="1709002"/>
    <lineage>
        <taxon>Bacteria</taxon>
        <taxon>Pseudomonadati</taxon>
        <taxon>Pseudomonadota</taxon>
        <taxon>Alphaproteobacteria</taxon>
        <taxon>Rhodospirillales</taxon>
        <taxon>Rhodospirillaceae</taxon>
        <taxon>Aerophototrophica</taxon>
    </lineage>
</organism>
<accession>A0A858RC17</accession>
<dbReference type="InterPro" id="IPR036709">
    <property type="entry name" value="Autotransporte_beta_dom_sf"/>
</dbReference>
<reference evidence="2" key="1">
    <citation type="submission" date="2020-04" db="EMBL/GenBank/DDBJ databases">
        <title>A desert anoxygenic phototrophic bacterium fixes CO2 using RubisCO under aerobic conditions.</title>
        <authorList>
            <person name="Tang K."/>
        </authorList>
    </citation>
    <scope>NUCLEOTIDE SEQUENCE [LARGE SCALE GENOMIC DNA]</scope>
    <source>
        <strain evidence="2">MIMtkB3</strain>
    </source>
</reference>
<feature type="chain" id="PRO_5032623353" description="Outer membrane protein beta-barrel domain-containing protein" evidence="1">
    <location>
        <begin position="24"/>
        <end position="218"/>
    </location>
</feature>
<keyword evidence="3" id="KW-1185">Reference proteome</keyword>
<feature type="signal peptide" evidence="1">
    <location>
        <begin position="1"/>
        <end position="23"/>
    </location>
</feature>
<dbReference type="Gene3D" id="2.40.160.170">
    <property type="match status" value="1"/>
</dbReference>
<dbReference type="SUPFAM" id="SSF103515">
    <property type="entry name" value="Autotransporter"/>
    <property type="match status" value="1"/>
</dbReference>
<dbReference type="Proteomes" id="UP000501891">
    <property type="component" value="Chromosome"/>
</dbReference>
<name>A0A858RC17_9PROT</name>